<dbReference type="InterPro" id="IPR031570">
    <property type="entry name" value="NBEA/BDCP_DUF4704"/>
</dbReference>
<reference evidence="5" key="1">
    <citation type="submission" date="2021-06" db="EMBL/GenBank/DDBJ databases">
        <authorList>
            <person name="Kallberg Y."/>
            <person name="Tangrot J."/>
            <person name="Rosling A."/>
        </authorList>
    </citation>
    <scope>NUCLEOTIDE SEQUENCE</scope>
    <source>
        <strain evidence="5">FL130A</strain>
    </source>
</reference>
<evidence type="ECO:0000313" key="5">
    <source>
        <dbReference type="EMBL" id="CAG8486887.1"/>
    </source>
</evidence>
<gene>
    <name evidence="5" type="ORF">ALEPTO_LOCUS2778</name>
</gene>
<dbReference type="InterPro" id="IPR013320">
    <property type="entry name" value="ConA-like_dom_sf"/>
</dbReference>
<evidence type="ECO:0000256" key="1">
    <source>
        <dbReference type="ARBA" id="ARBA00022574"/>
    </source>
</evidence>
<feature type="compositionally biased region" description="Basic and acidic residues" evidence="2">
    <location>
        <begin position="2356"/>
        <end position="2365"/>
    </location>
</feature>
<evidence type="ECO:0000259" key="4">
    <source>
        <dbReference type="Pfam" id="PF23295"/>
    </source>
</evidence>
<dbReference type="PANTHER" id="PTHR46108:SF4">
    <property type="entry name" value="BLUE CHEESE"/>
    <property type="match status" value="1"/>
</dbReference>
<dbReference type="InterPro" id="IPR016024">
    <property type="entry name" value="ARM-type_fold"/>
</dbReference>
<dbReference type="SUPFAM" id="SSF49899">
    <property type="entry name" value="Concanavalin A-like lectins/glucanases"/>
    <property type="match status" value="1"/>
</dbReference>
<dbReference type="SUPFAM" id="SSF48371">
    <property type="entry name" value="ARM repeat"/>
    <property type="match status" value="2"/>
</dbReference>
<keyword evidence="6" id="KW-1185">Reference proteome</keyword>
<proteinExistence type="predicted"/>
<evidence type="ECO:0000259" key="3">
    <source>
        <dbReference type="Pfam" id="PF15787"/>
    </source>
</evidence>
<dbReference type="Pfam" id="PF15787">
    <property type="entry name" value="DUF4704"/>
    <property type="match status" value="1"/>
</dbReference>
<name>A0A9N8ZAG7_9GLOM</name>
<keyword evidence="1" id="KW-0853">WD repeat</keyword>
<dbReference type="Proteomes" id="UP000789508">
    <property type="component" value="Unassembled WGS sequence"/>
</dbReference>
<feature type="domain" description="Alfy-like armadillo-like repeat" evidence="4">
    <location>
        <begin position="749"/>
        <end position="1029"/>
    </location>
</feature>
<feature type="domain" description="DUF4704" evidence="3">
    <location>
        <begin position="1420"/>
        <end position="1789"/>
    </location>
</feature>
<evidence type="ECO:0000256" key="2">
    <source>
        <dbReference type="SAM" id="MobiDB-lite"/>
    </source>
</evidence>
<dbReference type="Pfam" id="PF23295">
    <property type="entry name" value="Arm_4"/>
    <property type="match status" value="1"/>
</dbReference>
<feature type="region of interest" description="Disordered" evidence="2">
    <location>
        <begin position="2355"/>
        <end position="2429"/>
    </location>
</feature>
<comment type="caution">
    <text evidence="5">The sequence shown here is derived from an EMBL/GenBank/DDBJ whole genome shotgun (WGS) entry which is preliminary data.</text>
</comment>
<dbReference type="EMBL" id="CAJVPS010000445">
    <property type="protein sequence ID" value="CAG8486887.1"/>
    <property type="molecule type" value="Genomic_DNA"/>
</dbReference>
<feature type="compositionally biased region" description="Polar residues" evidence="2">
    <location>
        <begin position="2366"/>
        <end position="2386"/>
    </location>
</feature>
<evidence type="ECO:0000313" key="6">
    <source>
        <dbReference type="Proteomes" id="UP000789508"/>
    </source>
</evidence>
<dbReference type="OrthoDB" id="26681at2759"/>
<protein>
    <submittedName>
        <fullName evidence="5">4171_t:CDS:1</fullName>
    </submittedName>
</protein>
<sequence length="2429" mass="277230">MWSKFVGQIKNATGASSSSQTNVPLGLPEKQFVKRRSIQGSPKSPRLTEAKRRSSLLFGVIDEVAARELVISPRKTIPVEQLQELRSLFQQWQNAFEEKERSILLSKTVRKFCDIYVEAPELVADSLDNLRSFTNVVSKHLIAGIRSVPDTGSEASQEILRKLSSREHLFFSLKALNILCNGPPHVLDTIKENGLPTILIRAFSSFVELPPQLDLNAPIKPQSEGSSSDSQTLTPVDVVADIFTDILVHFVTNPPILQRLVEEDILLYLVTMILNDKQNKSEDEENGFFWEARGLEVLTELFSANAVNQELITYFENKDIMGRLIKILKNGVDVKNKRFVYSQQLVLAGSLLIELIQGTVDLSPIFLEKFSGLQGYETLFNLLLLPPFDENSSSTKDTVITLVEDLVFAGTDDLKPMASNAAPYQHEDFRLPEGDNENGTLVRNEQALQILVSALVYPEISSQLKAIVTVDSGISMPESFHKRIVIAITDIIKSNPMNYFITESLNILPTFIEQLDKFGITVQASYDKSILDLLVFTMADLNYVPFRELIVLCLHFQGQSSKQTTALVCKTVISLLRSSPKFKDVFREIGLLNMLCSLIQDLATTLQERFGNTHFVRRISITQLNDILNSQKRNSDQKKLRFGPEVVENFQLISACMVELLKGSKPNISLFGVTFKGNLFDLLQYDETRDGALAIFETLVVDGYILSSGEPQTPKSHTSRSSSSSVSTIEHSFQFGRLIEIVQTLNRLDLKMKIHILSSMRRILVACPEMKDVFRETGGFVCLVSLLVSLEDVYEHLSKDNNSQKIREQEQLETIIDLENCDLPTKQQTIDILKGIFFVFADAMSNHDFNRKFFSNSIGFKSIEDAIRLTEILGPSGSAEHLFGILFGFALEDESVCDIFVEKSVVNESQTSRFNEARQLKINKAFGKVTDEIRNPDVIPTILHLQTYVRYNETLSYEIYEALTSLAFANRRNQVTMNQSGVVEILLRRLFSIPESVSESELELRNIPDKMEKRILTRLAQRLIEMGVSTTEIRFLFEQFENSNDSVEEVFIDADGSPMSVMDMVFFGVQRSRWPRFVQFDMSPYGFSCLEMSRLTDRQFPPTSSGYTFLAWLDIESFDPHINLTLLGLSDDEQKCYLHVYIEAHTHKLVVNTSPQLGARFENHEFRTGCWYHIALVHHRPRAGSISSMSLYVDGRFVENSKCQYLGQPAPYKPIRTFLGTPSDVARQLGKGKSTLAWDLGPCYLFEDDIDGDIISVFYHLGPRYSSNFQDSLGQFQTYQTSTLLNMKLDAMSRKRKDANLELDHLAMVNAIRGNNSQTLPEEKIIFSFSASNVLVSGQNASILGSGLSEGTIQALAIGSANKKVILNAAVPKVERALRVAHGLAYLKGDPIVAIPYGMDDSIWKIGGSAVVLRLIEKAETTKDLYKAVCTLIELIRFSWRNSEDMERIHGYEILAFLLKQKHGLLSLELLNLLLVFVGFNPISPTDSVIVNPLAYRFLILDFELWKRAGDTVQRAHLQQFTAFIHLSLHHHFNAKRLNVVKKMLVALKTNAYSKDLLAEFVATLKIVVKYNFTTEVIRAIATFLVSTLNKPSGNRRQMRRDSSLKRSVTIPPKTIVTDVRTLPPDTPSRQVGVMLMEMLTDIVCDKLNPFYINKFSTTITNKWPLLFFGEDSNPSWVVCAARILARLFHSQGSTYITKFRTTSEGFIVMQKLLPQWWYLTQLQQTLFAMLFGRDICDVPMDLPFDLFALVNIYKGQDERTYIQCPDVMPIILSMMKEGIDAIVQLSREIEDNTLIRGRTQDDSLLQTDKRRLKSHRRKSRSLTREVELAKNRMSDLIAAEPVRDETKEQLAKLSQVQQTLVHFIAEMYSTSSEFGELCCKSEVMDGIVEILFPIVCASDEVSVEMELNSKDIDLSFDSESSFDVHLGNINPHVLPILTNMKRQQSQVHIDEPAEELKSFPTGSDANIKPLLGLDMVLRSFPPSLLDHQIQFESYIYLHVVAYLKSTLQLDLSLLADQRVFSNTARFAQHAVDAIYQGWFLNGRNQLYELITIVLEATQRQEEANGKQRASDSTMNTLYRSLNRIIVFKLHEISQISPEVSMIIEMLTQLIYHQKIIFGQYNTDIDFLRCLCYHLYKFLLYENQDVKKSSMSIWKLLMLQKPNEMHTILKTKVRGIEYKELIEGFSKLLEMEIDSFLEWIEIRREQLDSLFQDHFLRIWETVIANEVRNGKESLKNAHSKRMTKLKRVYKRGSFDQDFFDQYKIKTNQWSKHIQDIEISRYYKSLQDNVDHDNYVRSEWAKTSVDLFRERALWGPKSEVDKTSRWRLDFTEGRCRMRRKLERNEDLQVFSYKPKSSKYENAEDNKSFTASQPLELNNPNKSNTLNVPSIGPKVKKPQRQMTLRPGETEIKPSEDSEDTGMYEDSRLPNH</sequence>
<dbReference type="InterPro" id="IPR051944">
    <property type="entry name" value="BEACH_domain_protein"/>
</dbReference>
<accession>A0A9N8ZAG7</accession>
<dbReference type="InterPro" id="IPR056252">
    <property type="entry name" value="Alfy-like_Arm-like"/>
</dbReference>
<organism evidence="5 6">
    <name type="scientific">Ambispora leptoticha</name>
    <dbReference type="NCBI Taxonomy" id="144679"/>
    <lineage>
        <taxon>Eukaryota</taxon>
        <taxon>Fungi</taxon>
        <taxon>Fungi incertae sedis</taxon>
        <taxon>Mucoromycota</taxon>
        <taxon>Glomeromycotina</taxon>
        <taxon>Glomeromycetes</taxon>
        <taxon>Archaeosporales</taxon>
        <taxon>Ambisporaceae</taxon>
        <taxon>Ambispora</taxon>
    </lineage>
</organism>
<dbReference type="PANTHER" id="PTHR46108">
    <property type="entry name" value="BLUE CHEESE"/>
    <property type="match status" value="1"/>
</dbReference>